<feature type="region of interest" description="Disordered" evidence="2">
    <location>
        <begin position="1"/>
        <end position="31"/>
    </location>
</feature>
<dbReference type="Proteomes" id="UP000696573">
    <property type="component" value="Unassembled WGS sequence"/>
</dbReference>
<evidence type="ECO:0000256" key="1">
    <source>
        <dbReference type="ARBA" id="ARBA00023002"/>
    </source>
</evidence>
<dbReference type="GO" id="GO:0009450">
    <property type="term" value="P:gamma-aminobutyric acid catabolic process"/>
    <property type="evidence" value="ECO:0007669"/>
    <property type="project" value="TreeGrafter"/>
</dbReference>
<dbReference type="Gene3D" id="3.40.309.10">
    <property type="entry name" value="Aldehyde Dehydrogenase, Chain A, domain 2"/>
    <property type="match status" value="1"/>
</dbReference>
<dbReference type="GO" id="GO:0004777">
    <property type="term" value="F:succinate-semialdehyde dehydrogenase (NAD+) activity"/>
    <property type="evidence" value="ECO:0007669"/>
    <property type="project" value="TreeGrafter"/>
</dbReference>
<dbReference type="OrthoDB" id="310895at2759"/>
<keyword evidence="5" id="KW-1185">Reference proteome</keyword>
<evidence type="ECO:0000313" key="4">
    <source>
        <dbReference type="EMBL" id="CAH0024380.1"/>
    </source>
</evidence>
<evidence type="ECO:0000313" key="5">
    <source>
        <dbReference type="Proteomes" id="UP000696573"/>
    </source>
</evidence>
<gene>
    <name evidence="4" type="ORF">CRHIZ90672A_00018377</name>
</gene>
<comment type="caution">
    <text evidence="4">The sequence shown here is derived from an EMBL/GenBank/DDBJ whole genome shotgun (WGS) entry which is preliminary data.</text>
</comment>
<dbReference type="InterPro" id="IPR016163">
    <property type="entry name" value="Ald_DH_C"/>
</dbReference>
<evidence type="ECO:0000256" key="2">
    <source>
        <dbReference type="SAM" id="MobiDB-lite"/>
    </source>
</evidence>
<feature type="compositionally biased region" description="Polar residues" evidence="2">
    <location>
        <begin position="18"/>
        <end position="31"/>
    </location>
</feature>
<dbReference type="InterPro" id="IPR015590">
    <property type="entry name" value="Aldehyde_DH_dom"/>
</dbReference>
<dbReference type="PANTHER" id="PTHR43353">
    <property type="entry name" value="SUCCINATE-SEMIALDEHYDE DEHYDROGENASE, MITOCHONDRIAL"/>
    <property type="match status" value="1"/>
</dbReference>
<feature type="domain" description="Aldehyde dehydrogenase" evidence="3">
    <location>
        <begin position="54"/>
        <end position="215"/>
    </location>
</feature>
<dbReference type="InterPro" id="IPR016162">
    <property type="entry name" value="Ald_DH_N"/>
</dbReference>
<organism evidence="4 5">
    <name type="scientific">Clonostachys rhizophaga</name>
    <dbReference type="NCBI Taxonomy" id="160324"/>
    <lineage>
        <taxon>Eukaryota</taxon>
        <taxon>Fungi</taxon>
        <taxon>Dikarya</taxon>
        <taxon>Ascomycota</taxon>
        <taxon>Pezizomycotina</taxon>
        <taxon>Sordariomycetes</taxon>
        <taxon>Hypocreomycetidae</taxon>
        <taxon>Hypocreales</taxon>
        <taxon>Bionectriaceae</taxon>
        <taxon>Clonostachys</taxon>
    </lineage>
</organism>
<dbReference type="AlphaFoldDB" id="A0A9N9VI65"/>
<dbReference type="InterPro" id="IPR016161">
    <property type="entry name" value="Ald_DH/histidinol_DH"/>
</dbReference>
<dbReference type="PANTHER" id="PTHR43353:SF6">
    <property type="entry name" value="CYTOPLASMIC ALDEHYDE DEHYDROGENASE (EUROFUNG)"/>
    <property type="match status" value="1"/>
</dbReference>
<proteinExistence type="predicted"/>
<protein>
    <recommendedName>
        <fullName evidence="3">Aldehyde dehydrogenase domain-containing protein</fullName>
    </recommendedName>
</protein>
<dbReference type="Gene3D" id="3.40.605.10">
    <property type="entry name" value="Aldehyde Dehydrogenase, Chain A, domain 1"/>
    <property type="match status" value="1"/>
</dbReference>
<keyword evidence="1" id="KW-0560">Oxidoreductase</keyword>
<dbReference type="SUPFAM" id="SSF53720">
    <property type="entry name" value="ALDH-like"/>
    <property type="match status" value="1"/>
</dbReference>
<sequence length="219" mass="23801">MFNSIDYGVKPPADSKLDTNLQQHPSQQTGEIQTVGTSPDMLAPLLKKAVNDVSGSPEDTPVLVSVAAADRNRALVQDALSKGAKNITQLSDLSNSRREVDAMMRPVILSGVNESMDIYQKESFGPSISFFIFDTEEEAIRLANNTEYGLSAAVFSENLGAAFRVAEAIDSGAVHINSMTVHDEFALPHGGVKASGFGRFNGYQGLDEFLYYKTITWME</sequence>
<evidence type="ECO:0000259" key="3">
    <source>
        <dbReference type="Pfam" id="PF00171"/>
    </source>
</evidence>
<accession>A0A9N9VI65</accession>
<name>A0A9N9VI65_9HYPO</name>
<dbReference type="Pfam" id="PF00171">
    <property type="entry name" value="Aldedh"/>
    <property type="match status" value="1"/>
</dbReference>
<dbReference type="EMBL" id="CABFNQ020000695">
    <property type="protein sequence ID" value="CAH0024380.1"/>
    <property type="molecule type" value="Genomic_DNA"/>
</dbReference>
<reference evidence="4" key="1">
    <citation type="submission" date="2021-10" db="EMBL/GenBank/DDBJ databases">
        <authorList>
            <person name="Piombo E."/>
        </authorList>
    </citation>
    <scope>NUCLEOTIDE SEQUENCE</scope>
</reference>
<dbReference type="InterPro" id="IPR050740">
    <property type="entry name" value="Aldehyde_DH_Superfamily"/>
</dbReference>